<organism evidence="2 3">
    <name type="scientific">Mycena metata</name>
    <dbReference type="NCBI Taxonomy" id="1033252"/>
    <lineage>
        <taxon>Eukaryota</taxon>
        <taxon>Fungi</taxon>
        <taxon>Dikarya</taxon>
        <taxon>Basidiomycota</taxon>
        <taxon>Agaricomycotina</taxon>
        <taxon>Agaricomycetes</taxon>
        <taxon>Agaricomycetidae</taxon>
        <taxon>Agaricales</taxon>
        <taxon>Marasmiineae</taxon>
        <taxon>Mycenaceae</taxon>
        <taxon>Mycena</taxon>
    </lineage>
</organism>
<dbReference type="Proteomes" id="UP001215598">
    <property type="component" value="Unassembled WGS sequence"/>
</dbReference>
<evidence type="ECO:0000313" key="2">
    <source>
        <dbReference type="EMBL" id="KAJ7696134.1"/>
    </source>
</evidence>
<accession>A0AAD7DNQ6</accession>
<evidence type="ECO:0000313" key="3">
    <source>
        <dbReference type="Proteomes" id="UP001215598"/>
    </source>
</evidence>
<feature type="compositionally biased region" description="Basic and acidic residues" evidence="1">
    <location>
        <begin position="15"/>
        <end position="27"/>
    </location>
</feature>
<dbReference type="EMBL" id="JARKIB010000637">
    <property type="protein sequence ID" value="KAJ7696134.1"/>
    <property type="molecule type" value="Genomic_DNA"/>
</dbReference>
<reference evidence="2" key="1">
    <citation type="submission" date="2023-03" db="EMBL/GenBank/DDBJ databases">
        <title>Massive genome expansion in bonnet fungi (Mycena s.s.) driven by repeated elements and novel gene families across ecological guilds.</title>
        <authorList>
            <consortium name="Lawrence Berkeley National Laboratory"/>
            <person name="Harder C.B."/>
            <person name="Miyauchi S."/>
            <person name="Viragh M."/>
            <person name="Kuo A."/>
            <person name="Thoen E."/>
            <person name="Andreopoulos B."/>
            <person name="Lu D."/>
            <person name="Skrede I."/>
            <person name="Drula E."/>
            <person name="Henrissat B."/>
            <person name="Morin E."/>
            <person name="Kohler A."/>
            <person name="Barry K."/>
            <person name="LaButti K."/>
            <person name="Morin E."/>
            <person name="Salamov A."/>
            <person name="Lipzen A."/>
            <person name="Mereny Z."/>
            <person name="Hegedus B."/>
            <person name="Baldrian P."/>
            <person name="Stursova M."/>
            <person name="Weitz H."/>
            <person name="Taylor A."/>
            <person name="Grigoriev I.V."/>
            <person name="Nagy L.G."/>
            <person name="Martin F."/>
            <person name="Kauserud H."/>
        </authorList>
    </citation>
    <scope>NUCLEOTIDE SEQUENCE</scope>
    <source>
        <strain evidence="2">CBHHK182m</strain>
    </source>
</reference>
<protein>
    <submittedName>
        <fullName evidence="2">Uncharacterized protein</fullName>
    </submittedName>
</protein>
<name>A0AAD7DNQ6_9AGAR</name>
<feature type="region of interest" description="Disordered" evidence="1">
    <location>
        <begin position="115"/>
        <end position="144"/>
    </location>
</feature>
<evidence type="ECO:0000256" key="1">
    <source>
        <dbReference type="SAM" id="MobiDB-lite"/>
    </source>
</evidence>
<proteinExistence type="predicted"/>
<feature type="region of interest" description="Disordered" evidence="1">
    <location>
        <begin position="1"/>
        <end position="38"/>
    </location>
</feature>
<keyword evidence="3" id="KW-1185">Reference proteome</keyword>
<sequence length="144" mass="15886">MGPTKVPAEGVTRPRWNDTKYCAERTQEGGSGRIPEIHGNIGLPRTSWLNGNEATGVVGGTSEPFLDDLAEPVRRRGGGQARRSEARCVRKRGKQRPEADLMLTGVNTTHFYQTHARHQRRNGAINDVANGARQLSKPKLNQHP</sequence>
<dbReference type="AlphaFoldDB" id="A0AAD7DNQ6"/>
<comment type="caution">
    <text evidence="2">The sequence shown here is derived from an EMBL/GenBank/DDBJ whole genome shotgun (WGS) entry which is preliminary data.</text>
</comment>
<feature type="region of interest" description="Disordered" evidence="1">
    <location>
        <begin position="54"/>
        <end position="95"/>
    </location>
</feature>
<gene>
    <name evidence="2" type="ORF">B0H16DRAFT_1485089</name>
</gene>